<organism evidence="9 10">
    <name type="scientific">Drosophila virilis</name>
    <name type="common">Fruit fly</name>
    <dbReference type="NCBI Taxonomy" id="7244"/>
    <lineage>
        <taxon>Eukaryota</taxon>
        <taxon>Metazoa</taxon>
        <taxon>Ecdysozoa</taxon>
        <taxon>Arthropoda</taxon>
        <taxon>Hexapoda</taxon>
        <taxon>Insecta</taxon>
        <taxon>Pterygota</taxon>
        <taxon>Neoptera</taxon>
        <taxon>Endopterygota</taxon>
        <taxon>Diptera</taxon>
        <taxon>Brachycera</taxon>
        <taxon>Muscomorpha</taxon>
        <taxon>Ephydroidea</taxon>
        <taxon>Drosophilidae</taxon>
        <taxon>Drosophila</taxon>
    </lineage>
</organism>
<evidence type="ECO:0000256" key="5">
    <source>
        <dbReference type="ARBA" id="ARBA00023126"/>
    </source>
</evidence>
<dbReference type="GO" id="GO:0005737">
    <property type="term" value="C:cytoplasm"/>
    <property type="evidence" value="ECO:0007669"/>
    <property type="project" value="InterPro"/>
</dbReference>
<dbReference type="PhylomeDB" id="B4LNZ1"/>
<dbReference type="PANTHER" id="PTHR10683:SF18">
    <property type="entry name" value="TRANSALDOLASE"/>
    <property type="match status" value="1"/>
</dbReference>
<keyword evidence="4 8" id="KW-0808">Transferase</keyword>
<dbReference type="SUPFAM" id="SSF51569">
    <property type="entry name" value="Aldolase"/>
    <property type="match status" value="1"/>
</dbReference>
<accession>B4LNZ1</accession>
<evidence type="ECO:0000313" key="10">
    <source>
        <dbReference type="Proteomes" id="UP000008792"/>
    </source>
</evidence>
<dbReference type="UniPathway" id="UPA00115">
    <property type="reaction ID" value="UER00414"/>
</dbReference>
<name>B4LNZ1_DROVI</name>
<comment type="pathway">
    <text evidence="1 8">Carbohydrate degradation; pentose phosphate pathway; D-glyceraldehyde 3-phosphate and beta-D-fructose 6-phosphate from D-ribose 5-phosphate and D-xylulose 5-phosphate (non-oxidative stage): step 2/3.</text>
</comment>
<dbReference type="NCBIfam" id="NF009001">
    <property type="entry name" value="PRK12346.1"/>
    <property type="match status" value="1"/>
</dbReference>
<dbReference type="FunFam" id="3.20.20.70:FF:000088">
    <property type="entry name" value="Transaldolase"/>
    <property type="match status" value="1"/>
</dbReference>
<reference evidence="9 10" key="1">
    <citation type="journal article" date="2007" name="Nature">
        <title>Evolution of genes and genomes on the Drosophila phylogeny.</title>
        <authorList>
            <consortium name="Drosophila 12 Genomes Consortium"/>
            <person name="Clark A.G."/>
            <person name="Eisen M.B."/>
            <person name="Smith D.R."/>
            <person name="Bergman C.M."/>
            <person name="Oliver B."/>
            <person name="Markow T.A."/>
            <person name="Kaufman T.C."/>
            <person name="Kellis M."/>
            <person name="Gelbart W."/>
            <person name="Iyer V.N."/>
            <person name="Pollard D.A."/>
            <person name="Sackton T.B."/>
            <person name="Larracuente A.M."/>
            <person name="Singh N.D."/>
            <person name="Abad J.P."/>
            <person name="Abt D.N."/>
            <person name="Adryan B."/>
            <person name="Aguade M."/>
            <person name="Akashi H."/>
            <person name="Anderson W.W."/>
            <person name="Aquadro C.F."/>
            <person name="Ardell D.H."/>
            <person name="Arguello R."/>
            <person name="Artieri C.G."/>
            <person name="Barbash D.A."/>
            <person name="Barker D."/>
            <person name="Barsanti P."/>
            <person name="Batterham P."/>
            <person name="Batzoglou S."/>
            <person name="Begun D."/>
            <person name="Bhutkar A."/>
            <person name="Blanco E."/>
            <person name="Bosak S.A."/>
            <person name="Bradley R.K."/>
            <person name="Brand A.D."/>
            <person name="Brent M.R."/>
            <person name="Brooks A.N."/>
            <person name="Brown R.H."/>
            <person name="Butlin R.K."/>
            <person name="Caggese C."/>
            <person name="Calvi B.R."/>
            <person name="Bernardo de Carvalho A."/>
            <person name="Caspi A."/>
            <person name="Castrezana S."/>
            <person name="Celniker S.E."/>
            <person name="Chang J.L."/>
            <person name="Chapple C."/>
            <person name="Chatterji S."/>
            <person name="Chinwalla A."/>
            <person name="Civetta A."/>
            <person name="Clifton S.W."/>
            <person name="Comeron J.M."/>
            <person name="Costello J.C."/>
            <person name="Coyne J.A."/>
            <person name="Daub J."/>
            <person name="David R.G."/>
            <person name="Delcher A.L."/>
            <person name="Delehaunty K."/>
            <person name="Do C.B."/>
            <person name="Ebling H."/>
            <person name="Edwards K."/>
            <person name="Eickbush T."/>
            <person name="Evans J.D."/>
            <person name="Filipski A."/>
            <person name="Findeiss S."/>
            <person name="Freyhult E."/>
            <person name="Fulton L."/>
            <person name="Fulton R."/>
            <person name="Garcia A.C."/>
            <person name="Gardiner A."/>
            <person name="Garfield D.A."/>
            <person name="Garvin B.E."/>
            <person name="Gibson G."/>
            <person name="Gilbert D."/>
            <person name="Gnerre S."/>
            <person name="Godfrey J."/>
            <person name="Good R."/>
            <person name="Gotea V."/>
            <person name="Gravely B."/>
            <person name="Greenberg A.J."/>
            <person name="Griffiths-Jones S."/>
            <person name="Gross S."/>
            <person name="Guigo R."/>
            <person name="Gustafson E.A."/>
            <person name="Haerty W."/>
            <person name="Hahn M.W."/>
            <person name="Halligan D.L."/>
            <person name="Halpern A.L."/>
            <person name="Halter G.M."/>
            <person name="Han M.V."/>
            <person name="Heger A."/>
            <person name="Hillier L."/>
            <person name="Hinrichs A.S."/>
            <person name="Holmes I."/>
            <person name="Hoskins R.A."/>
            <person name="Hubisz M.J."/>
            <person name="Hultmark D."/>
            <person name="Huntley M.A."/>
            <person name="Jaffe D.B."/>
            <person name="Jagadeeshan S."/>
            <person name="Jeck W.R."/>
            <person name="Johnson J."/>
            <person name="Jones C.D."/>
            <person name="Jordan W.C."/>
            <person name="Karpen G.H."/>
            <person name="Kataoka E."/>
            <person name="Keightley P.D."/>
            <person name="Kheradpour P."/>
            <person name="Kirkness E.F."/>
            <person name="Koerich L.B."/>
            <person name="Kristiansen K."/>
            <person name="Kudrna D."/>
            <person name="Kulathinal R.J."/>
            <person name="Kumar S."/>
            <person name="Kwok R."/>
            <person name="Lander E."/>
            <person name="Langley C.H."/>
            <person name="Lapoint R."/>
            <person name="Lazzaro B.P."/>
            <person name="Lee S.J."/>
            <person name="Levesque L."/>
            <person name="Li R."/>
            <person name="Lin C.F."/>
            <person name="Lin M.F."/>
            <person name="Lindblad-Toh K."/>
            <person name="Llopart A."/>
            <person name="Long M."/>
            <person name="Low L."/>
            <person name="Lozovsky E."/>
            <person name="Lu J."/>
            <person name="Luo M."/>
            <person name="Machado C.A."/>
            <person name="Makalowski W."/>
            <person name="Marzo M."/>
            <person name="Matsuda M."/>
            <person name="Matzkin L."/>
            <person name="McAllister B."/>
            <person name="McBride C.S."/>
            <person name="McKernan B."/>
            <person name="McKernan K."/>
            <person name="Mendez-Lago M."/>
            <person name="Minx P."/>
            <person name="Mollenhauer M.U."/>
            <person name="Montooth K."/>
            <person name="Mount S.M."/>
            <person name="Mu X."/>
            <person name="Myers E."/>
            <person name="Negre B."/>
            <person name="Newfeld S."/>
            <person name="Nielsen R."/>
            <person name="Noor M.A."/>
            <person name="O'Grady P."/>
            <person name="Pachter L."/>
            <person name="Papaceit M."/>
            <person name="Parisi M.J."/>
            <person name="Parisi M."/>
            <person name="Parts L."/>
            <person name="Pedersen J.S."/>
            <person name="Pesole G."/>
            <person name="Phillippy A.M."/>
            <person name="Ponting C.P."/>
            <person name="Pop M."/>
            <person name="Porcelli D."/>
            <person name="Powell J.R."/>
            <person name="Prohaska S."/>
            <person name="Pruitt K."/>
            <person name="Puig M."/>
            <person name="Quesneville H."/>
            <person name="Ram K.R."/>
            <person name="Rand D."/>
            <person name="Rasmussen M.D."/>
            <person name="Reed L.K."/>
            <person name="Reenan R."/>
            <person name="Reily A."/>
            <person name="Remington K.A."/>
            <person name="Rieger T.T."/>
            <person name="Ritchie M.G."/>
            <person name="Robin C."/>
            <person name="Rogers Y.H."/>
            <person name="Rohde C."/>
            <person name="Rozas J."/>
            <person name="Rubenfield M.J."/>
            <person name="Ruiz A."/>
            <person name="Russo S."/>
            <person name="Salzberg S.L."/>
            <person name="Sanchez-Gracia A."/>
            <person name="Saranga D.J."/>
            <person name="Sato H."/>
            <person name="Schaeffer S.W."/>
            <person name="Schatz M.C."/>
            <person name="Schlenke T."/>
            <person name="Schwartz R."/>
            <person name="Segarra C."/>
            <person name="Singh R.S."/>
            <person name="Sirot L."/>
            <person name="Sirota M."/>
            <person name="Sisneros N.B."/>
            <person name="Smith C.D."/>
            <person name="Smith T.F."/>
            <person name="Spieth J."/>
            <person name="Stage D.E."/>
            <person name="Stark A."/>
            <person name="Stephan W."/>
            <person name="Strausberg R.L."/>
            <person name="Strempel S."/>
            <person name="Sturgill D."/>
            <person name="Sutton G."/>
            <person name="Sutton G.G."/>
            <person name="Tao W."/>
            <person name="Teichmann S."/>
            <person name="Tobari Y.N."/>
            <person name="Tomimura Y."/>
            <person name="Tsolas J.M."/>
            <person name="Valente V.L."/>
            <person name="Venter E."/>
            <person name="Venter J.C."/>
            <person name="Vicario S."/>
            <person name="Vieira F.G."/>
            <person name="Vilella A.J."/>
            <person name="Villasante A."/>
            <person name="Walenz B."/>
            <person name="Wang J."/>
            <person name="Wasserman M."/>
            <person name="Watts T."/>
            <person name="Wilson D."/>
            <person name="Wilson R.K."/>
            <person name="Wing R.A."/>
            <person name="Wolfner M.F."/>
            <person name="Wong A."/>
            <person name="Wong G.K."/>
            <person name="Wu C.I."/>
            <person name="Wu G."/>
            <person name="Yamamoto D."/>
            <person name="Yang H.P."/>
            <person name="Yang S.P."/>
            <person name="Yorke J.A."/>
            <person name="Yoshida K."/>
            <person name="Zdobnov E."/>
            <person name="Zhang P."/>
            <person name="Zhang Y."/>
            <person name="Zimin A.V."/>
            <person name="Baldwin J."/>
            <person name="Abdouelleil A."/>
            <person name="Abdulkadir J."/>
            <person name="Abebe A."/>
            <person name="Abera B."/>
            <person name="Abreu J."/>
            <person name="Acer S.C."/>
            <person name="Aftuck L."/>
            <person name="Alexander A."/>
            <person name="An P."/>
            <person name="Anderson E."/>
            <person name="Anderson S."/>
            <person name="Arachi H."/>
            <person name="Azer M."/>
            <person name="Bachantsang P."/>
            <person name="Barry A."/>
            <person name="Bayul T."/>
            <person name="Berlin A."/>
            <person name="Bessette D."/>
            <person name="Bloom T."/>
            <person name="Blye J."/>
            <person name="Boguslavskiy L."/>
            <person name="Bonnet C."/>
            <person name="Boukhgalter B."/>
            <person name="Bourzgui I."/>
            <person name="Brown A."/>
            <person name="Cahill P."/>
            <person name="Channer S."/>
            <person name="Cheshatsang Y."/>
            <person name="Chuda L."/>
            <person name="Citroen M."/>
            <person name="Collymore A."/>
            <person name="Cooke P."/>
            <person name="Costello M."/>
            <person name="D'Aco K."/>
            <person name="Daza R."/>
            <person name="De Haan G."/>
            <person name="DeGray S."/>
            <person name="DeMaso C."/>
            <person name="Dhargay N."/>
            <person name="Dooley K."/>
            <person name="Dooley E."/>
            <person name="Doricent M."/>
            <person name="Dorje P."/>
            <person name="Dorjee K."/>
            <person name="Dupes A."/>
            <person name="Elong R."/>
            <person name="Falk J."/>
            <person name="Farina A."/>
            <person name="Faro S."/>
            <person name="Ferguson D."/>
            <person name="Fisher S."/>
            <person name="Foley C.D."/>
            <person name="Franke A."/>
            <person name="Friedrich D."/>
            <person name="Gadbois L."/>
            <person name="Gearin G."/>
            <person name="Gearin C.R."/>
            <person name="Giannoukos G."/>
            <person name="Goode T."/>
            <person name="Graham J."/>
            <person name="Grandbois E."/>
            <person name="Grewal S."/>
            <person name="Gyaltsen K."/>
            <person name="Hafez N."/>
            <person name="Hagos B."/>
            <person name="Hall J."/>
            <person name="Henson C."/>
            <person name="Hollinger A."/>
            <person name="Honan T."/>
            <person name="Huard M.D."/>
            <person name="Hughes L."/>
            <person name="Hurhula B."/>
            <person name="Husby M.E."/>
            <person name="Kamat A."/>
            <person name="Kanga B."/>
            <person name="Kashin S."/>
            <person name="Khazanovich D."/>
            <person name="Kisner P."/>
            <person name="Lance K."/>
            <person name="Lara M."/>
            <person name="Lee W."/>
            <person name="Lennon N."/>
            <person name="Letendre F."/>
            <person name="LeVine R."/>
            <person name="Lipovsky A."/>
            <person name="Liu X."/>
            <person name="Liu J."/>
            <person name="Liu S."/>
            <person name="Lokyitsang T."/>
            <person name="Lokyitsang Y."/>
            <person name="Lubonja R."/>
            <person name="Lui A."/>
            <person name="MacDonald P."/>
            <person name="Magnisalis V."/>
            <person name="Maru K."/>
            <person name="Matthews C."/>
            <person name="McCusker W."/>
            <person name="McDonough S."/>
            <person name="Mehta T."/>
            <person name="Meldrim J."/>
            <person name="Meneus L."/>
            <person name="Mihai O."/>
            <person name="Mihalev A."/>
            <person name="Mihova T."/>
            <person name="Mittelman R."/>
            <person name="Mlenga V."/>
            <person name="Montmayeur A."/>
            <person name="Mulrain L."/>
            <person name="Navidi A."/>
            <person name="Naylor J."/>
            <person name="Negash T."/>
            <person name="Nguyen T."/>
            <person name="Nguyen N."/>
            <person name="Nicol R."/>
            <person name="Norbu C."/>
            <person name="Norbu N."/>
            <person name="Novod N."/>
            <person name="O'Neill B."/>
            <person name="Osman S."/>
            <person name="Markiewicz E."/>
            <person name="Oyono O.L."/>
            <person name="Patti C."/>
            <person name="Phunkhang P."/>
            <person name="Pierre F."/>
            <person name="Priest M."/>
            <person name="Raghuraman S."/>
            <person name="Rege F."/>
            <person name="Reyes R."/>
            <person name="Rise C."/>
            <person name="Rogov P."/>
            <person name="Ross K."/>
            <person name="Ryan E."/>
            <person name="Settipalli S."/>
            <person name="Shea T."/>
            <person name="Sherpa N."/>
            <person name="Shi L."/>
            <person name="Shih D."/>
            <person name="Sparrow T."/>
            <person name="Spaulding J."/>
            <person name="Stalker J."/>
            <person name="Stange-Thomann N."/>
            <person name="Stavropoulos S."/>
            <person name="Stone C."/>
            <person name="Strader C."/>
            <person name="Tesfaye S."/>
            <person name="Thomson T."/>
            <person name="Thoulutsang Y."/>
            <person name="Thoulutsang D."/>
            <person name="Topham K."/>
            <person name="Topping I."/>
            <person name="Tsamla T."/>
            <person name="Vassiliev H."/>
            <person name="Vo A."/>
            <person name="Wangchuk T."/>
            <person name="Wangdi T."/>
            <person name="Weiand M."/>
            <person name="Wilkinson J."/>
            <person name="Wilson A."/>
            <person name="Yadav S."/>
            <person name="Young G."/>
            <person name="Yu Q."/>
            <person name="Zembek L."/>
            <person name="Zhong D."/>
            <person name="Zimmer A."/>
            <person name="Zwirko Z."/>
            <person name="Jaffe D.B."/>
            <person name="Alvarez P."/>
            <person name="Brockman W."/>
            <person name="Butler J."/>
            <person name="Chin C."/>
            <person name="Gnerre S."/>
            <person name="Grabherr M."/>
            <person name="Kleber M."/>
            <person name="Mauceli E."/>
            <person name="MacCallum I."/>
        </authorList>
    </citation>
    <scope>NUCLEOTIDE SEQUENCE [LARGE SCALE GENOMIC DNA]</scope>
    <source>
        <strain evidence="10">Tucson 15010-1051.87</strain>
    </source>
</reference>
<keyword evidence="5 8" id="KW-0570">Pentose shunt</keyword>
<keyword evidence="10" id="KW-1185">Reference proteome</keyword>
<comment type="function">
    <text evidence="8">Catalyzes the rate-limiting step of the non-oxidative phase in the pentose phosphate pathway. Catalyzes the reversible conversion of sedheptulose-7-phosphate and D-glyceraldehyde 3-phosphate into erythrose-4-phosphate and beta-D-fructose 6-phosphate.</text>
</comment>
<dbReference type="STRING" id="7244.B4LNZ1"/>
<dbReference type="OrthoDB" id="2015515at2759"/>
<evidence type="ECO:0000256" key="7">
    <source>
        <dbReference type="ARBA" id="ARBA00048810"/>
    </source>
</evidence>
<evidence type="ECO:0000313" key="9">
    <source>
        <dbReference type="EMBL" id="EDW61160.1"/>
    </source>
</evidence>
<keyword evidence="6" id="KW-0704">Schiff base</keyword>
<dbReference type="Proteomes" id="UP000008792">
    <property type="component" value="Unassembled WGS sequence"/>
</dbReference>
<dbReference type="SMR" id="B4LNZ1"/>
<dbReference type="InterPro" id="IPR004730">
    <property type="entry name" value="Transaldolase_1"/>
</dbReference>
<dbReference type="EMBL" id="CH940648">
    <property type="protein sequence ID" value="EDW61160.1"/>
    <property type="molecule type" value="Genomic_DNA"/>
</dbReference>
<evidence type="ECO:0000256" key="3">
    <source>
        <dbReference type="ARBA" id="ARBA00013151"/>
    </source>
</evidence>
<dbReference type="EC" id="2.2.1.2" evidence="3 8"/>
<dbReference type="KEGG" id="dvi:6625230"/>
<evidence type="ECO:0000256" key="2">
    <source>
        <dbReference type="ARBA" id="ARBA00008012"/>
    </source>
</evidence>
<dbReference type="GO" id="GO:0004801">
    <property type="term" value="F:transaldolase activity"/>
    <property type="evidence" value="ECO:0007669"/>
    <property type="project" value="UniProtKB-EC"/>
</dbReference>
<dbReference type="GO" id="GO:0009052">
    <property type="term" value="P:pentose-phosphate shunt, non-oxidative branch"/>
    <property type="evidence" value="ECO:0007669"/>
    <property type="project" value="TreeGrafter"/>
</dbReference>
<dbReference type="eggNOG" id="KOG2772">
    <property type="taxonomic scope" value="Eukaryota"/>
</dbReference>
<evidence type="ECO:0000256" key="8">
    <source>
        <dbReference type="RuleBase" id="RU000501"/>
    </source>
</evidence>
<evidence type="ECO:0000256" key="1">
    <source>
        <dbReference type="ARBA" id="ARBA00004857"/>
    </source>
</evidence>
<dbReference type="InParanoid" id="B4LNZ1"/>
<evidence type="ECO:0000256" key="4">
    <source>
        <dbReference type="ARBA" id="ARBA00022679"/>
    </source>
</evidence>
<comment type="similarity">
    <text evidence="2">Belongs to the transaldolase family. Type 1 subfamily.</text>
</comment>
<dbReference type="InterPro" id="IPR013785">
    <property type="entry name" value="Aldolase_TIM"/>
</dbReference>
<dbReference type="GO" id="GO:0005975">
    <property type="term" value="P:carbohydrate metabolic process"/>
    <property type="evidence" value="ECO:0007669"/>
    <property type="project" value="InterPro"/>
</dbReference>
<dbReference type="OMA" id="THAEFLW"/>
<comment type="catalytic activity">
    <reaction evidence="7 8">
        <text>D-sedoheptulose 7-phosphate + D-glyceraldehyde 3-phosphate = D-erythrose 4-phosphate + beta-D-fructose 6-phosphate</text>
        <dbReference type="Rhea" id="RHEA:17053"/>
        <dbReference type="ChEBI" id="CHEBI:16897"/>
        <dbReference type="ChEBI" id="CHEBI:57483"/>
        <dbReference type="ChEBI" id="CHEBI:57634"/>
        <dbReference type="ChEBI" id="CHEBI:59776"/>
        <dbReference type="EC" id="2.2.1.2"/>
    </reaction>
</comment>
<dbReference type="PANTHER" id="PTHR10683">
    <property type="entry name" value="TRANSALDOLASE"/>
    <property type="match status" value="1"/>
</dbReference>
<dbReference type="NCBIfam" id="TIGR00874">
    <property type="entry name" value="talAB"/>
    <property type="match status" value="1"/>
</dbReference>
<dbReference type="Gene3D" id="3.20.20.70">
    <property type="entry name" value="Aldolase class I"/>
    <property type="match status" value="1"/>
</dbReference>
<dbReference type="CDD" id="cd00957">
    <property type="entry name" value="Transaldolase_TalAB"/>
    <property type="match status" value="1"/>
</dbReference>
<dbReference type="InterPro" id="IPR018225">
    <property type="entry name" value="Transaldolase_AS"/>
</dbReference>
<sequence length="331" mass="36895">MGSDRVIKKRKMSALEQLKNLTTIVADTGDFDAINVYKPTDATTNPSLILSASSMDRYQYIVKNAVDYGKTKKGSLENQVSEAMDYLCVLFGCEILKVVPGRVSTEIDARLSFDTKKSVEKALKLIELYATFGIEKERILIKLASTWEGIKAAEILEKEHGVHCNLTLLFTFAQAVACAEAGVTLISPFVGRILDWYVANTDTKTFKPQDDPGVISVTSIYNYYKKFDYKTLVMGASFRNTGEIKALAGCDLLTISPSLLKDLENDEEILKPALSVATAKLQDIKQISLNENQFRWLLNEDAMATDKLSEGIRKFAVDTVKLENLIKNLFK</sequence>
<dbReference type="HOGENOM" id="CLU_047470_0_1_1"/>
<proteinExistence type="inferred from homology"/>
<dbReference type="FunCoup" id="B4LNZ1">
    <property type="interactions" value="1304"/>
</dbReference>
<dbReference type="InterPro" id="IPR001585">
    <property type="entry name" value="TAL/FSA"/>
</dbReference>
<protein>
    <recommendedName>
        <fullName evidence="3 8">Transaldolase</fullName>
        <ecNumber evidence="3 8">2.2.1.2</ecNumber>
    </recommendedName>
</protein>
<evidence type="ECO:0000256" key="6">
    <source>
        <dbReference type="ARBA" id="ARBA00023270"/>
    </source>
</evidence>
<gene>
    <name evidence="9" type="primary">Dvir\GJ21882</name>
    <name evidence="9" type="ORF">Dvir_GJ21882</name>
</gene>
<dbReference type="Pfam" id="PF00923">
    <property type="entry name" value="TAL_FSA"/>
    <property type="match status" value="1"/>
</dbReference>
<dbReference type="PROSITE" id="PS00958">
    <property type="entry name" value="TRANSALDOLASE_2"/>
    <property type="match status" value="1"/>
</dbReference>
<dbReference type="HAMAP" id="MF_00492">
    <property type="entry name" value="Transaldolase_1"/>
    <property type="match status" value="1"/>
</dbReference>
<dbReference type="AlphaFoldDB" id="B4LNZ1"/>
<dbReference type="PROSITE" id="PS01054">
    <property type="entry name" value="TRANSALDOLASE_1"/>
    <property type="match status" value="1"/>
</dbReference>